<reference evidence="2 3" key="1">
    <citation type="journal article" date="2018" name="Sci. Rep.">
        <title>Comparative genomics provides insights into the lifestyle and reveals functional heterogeneity of dark septate endophytic fungi.</title>
        <authorList>
            <person name="Knapp D.G."/>
            <person name="Nemeth J.B."/>
            <person name="Barry K."/>
            <person name="Hainaut M."/>
            <person name="Henrissat B."/>
            <person name="Johnson J."/>
            <person name="Kuo A."/>
            <person name="Lim J.H.P."/>
            <person name="Lipzen A."/>
            <person name="Nolan M."/>
            <person name="Ohm R.A."/>
            <person name="Tamas L."/>
            <person name="Grigoriev I.V."/>
            <person name="Spatafora J.W."/>
            <person name="Nagy L.G."/>
            <person name="Kovacs G.M."/>
        </authorList>
    </citation>
    <scope>NUCLEOTIDE SEQUENCE [LARGE SCALE GENOMIC DNA]</scope>
    <source>
        <strain evidence="2 3">DSE2036</strain>
    </source>
</reference>
<sequence length="216" mass="24407">MERSPELAECISPTSWPTAGQSVILATKSSSTEPSSATLITIPYEILESILLYLPMKDLLLCQRVCQCFKQVVVSSKSIQRALFLKPSHSPQRFVEWEPMRWNPLFEEKLASSFVIRILAINRTEEGLVKMIAQVRLREDIFSNRSWSDILLRDDASWKSILITQPPATMLLHPGASLFWKTSMESWAQSFQNSAGFKISEIVMGVTGKKNSTLVL</sequence>
<evidence type="ECO:0000259" key="1">
    <source>
        <dbReference type="PROSITE" id="PS50181"/>
    </source>
</evidence>
<dbReference type="Pfam" id="PF12937">
    <property type="entry name" value="F-box-like"/>
    <property type="match status" value="1"/>
</dbReference>
<keyword evidence="3" id="KW-1185">Reference proteome</keyword>
<organism evidence="2 3">
    <name type="scientific">Periconia macrospinosa</name>
    <dbReference type="NCBI Taxonomy" id="97972"/>
    <lineage>
        <taxon>Eukaryota</taxon>
        <taxon>Fungi</taxon>
        <taxon>Dikarya</taxon>
        <taxon>Ascomycota</taxon>
        <taxon>Pezizomycotina</taxon>
        <taxon>Dothideomycetes</taxon>
        <taxon>Pleosporomycetidae</taxon>
        <taxon>Pleosporales</taxon>
        <taxon>Massarineae</taxon>
        <taxon>Periconiaceae</taxon>
        <taxon>Periconia</taxon>
    </lineage>
</organism>
<dbReference type="AlphaFoldDB" id="A0A2V1E1L0"/>
<dbReference type="InterPro" id="IPR001810">
    <property type="entry name" value="F-box_dom"/>
</dbReference>
<gene>
    <name evidence="2" type="ORF">DM02DRAFT_612254</name>
</gene>
<dbReference type="SMART" id="SM00256">
    <property type="entry name" value="FBOX"/>
    <property type="match status" value="1"/>
</dbReference>
<evidence type="ECO:0000313" key="2">
    <source>
        <dbReference type="EMBL" id="PVI03335.1"/>
    </source>
</evidence>
<dbReference type="PROSITE" id="PS50181">
    <property type="entry name" value="FBOX"/>
    <property type="match status" value="1"/>
</dbReference>
<dbReference type="InterPro" id="IPR036047">
    <property type="entry name" value="F-box-like_dom_sf"/>
</dbReference>
<feature type="domain" description="F-box" evidence="1">
    <location>
        <begin position="36"/>
        <end position="82"/>
    </location>
</feature>
<name>A0A2V1E1L0_9PLEO</name>
<proteinExistence type="predicted"/>
<accession>A0A2V1E1L0</accession>
<evidence type="ECO:0000313" key="3">
    <source>
        <dbReference type="Proteomes" id="UP000244855"/>
    </source>
</evidence>
<dbReference type="OrthoDB" id="3800738at2759"/>
<dbReference type="Proteomes" id="UP000244855">
    <property type="component" value="Unassembled WGS sequence"/>
</dbReference>
<dbReference type="STRING" id="97972.A0A2V1E1L0"/>
<dbReference type="SUPFAM" id="SSF81383">
    <property type="entry name" value="F-box domain"/>
    <property type="match status" value="1"/>
</dbReference>
<dbReference type="EMBL" id="KZ805332">
    <property type="protein sequence ID" value="PVI03335.1"/>
    <property type="molecule type" value="Genomic_DNA"/>
</dbReference>
<protein>
    <recommendedName>
        <fullName evidence="1">F-box domain-containing protein</fullName>
    </recommendedName>
</protein>
<dbReference type="Gene3D" id="1.20.1280.50">
    <property type="match status" value="1"/>
</dbReference>